<evidence type="ECO:0000256" key="10">
    <source>
        <dbReference type="ARBA" id="ARBA00022840"/>
    </source>
</evidence>
<dbReference type="PANTHER" id="PTHR24421:SF10">
    <property type="entry name" value="NITRATE_NITRITE SENSOR PROTEIN NARQ"/>
    <property type="match status" value="1"/>
</dbReference>
<dbReference type="SMART" id="SM01049">
    <property type="entry name" value="Cache_2"/>
    <property type="match status" value="1"/>
</dbReference>
<dbReference type="Proteomes" id="UP000187439">
    <property type="component" value="Unassembled WGS sequence"/>
</dbReference>
<dbReference type="InterPro" id="IPR005467">
    <property type="entry name" value="His_kinase_dom"/>
</dbReference>
<dbReference type="Pfam" id="PF17200">
    <property type="entry name" value="sCache_2"/>
    <property type="match status" value="1"/>
</dbReference>
<dbReference type="EMBL" id="MPTC01000009">
    <property type="protein sequence ID" value="OMD40692.1"/>
    <property type="molecule type" value="Genomic_DNA"/>
</dbReference>
<name>A0A1R0Y052_9BACL</name>
<evidence type="ECO:0000256" key="5">
    <source>
        <dbReference type="ARBA" id="ARBA00022553"/>
    </source>
</evidence>
<evidence type="ECO:0000259" key="16">
    <source>
        <dbReference type="PROSITE" id="PS50885"/>
    </source>
</evidence>
<keyword evidence="5" id="KW-0597">Phosphoprotein</keyword>
<proteinExistence type="predicted"/>
<feature type="transmembrane region" description="Helical" evidence="14">
    <location>
        <begin position="20"/>
        <end position="40"/>
    </location>
</feature>
<dbReference type="InterPro" id="IPR050482">
    <property type="entry name" value="Sensor_HK_TwoCompSys"/>
</dbReference>
<keyword evidence="12" id="KW-0902">Two-component regulatory system</keyword>
<dbReference type="InterPro" id="IPR003660">
    <property type="entry name" value="HAMP_dom"/>
</dbReference>
<dbReference type="CDD" id="cd06225">
    <property type="entry name" value="HAMP"/>
    <property type="match status" value="1"/>
</dbReference>
<feature type="transmembrane region" description="Helical" evidence="14">
    <location>
        <begin position="210"/>
        <end position="229"/>
    </location>
</feature>
<protein>
    <recommendedName>
        <fullName evidence="3">histidine kinase</fullName>
        <ecNumber evidence="3">2.7.13.3</ecNumber>
    </recommendedName>
</protein>
<dbReference type="GO" id="GO:0000155">
    <property type="term" value="F:phosphorelay sensor kinase activity"/>
    <property type="evidence" value="ECO:0007669"/>
    <property type="project" value="InterPro"/>
</dbReference>
<evidence type="ECO:0000256" key="8">
    <source>
        <dbReference type="ARBA" id="ARBA00022741"/>
    </source>
</evidence>
<keyword evidence="11 14" id="KW-1133">Transmembrane helix</keyword>
<dbReference type="AlphaFoldDB" id="A0A1R0Y052"/>
<evidence type="ECO:0000313" key="17">
    <source>
        <dbReference type="EMBL" id="OMD40692.1"/>
    </source>
</evidence>
<dbReference type="Gene3D" id="6.10.340.10">
    <property type="match status" value="1"/>
</dbReference>
<reference evidence="17 18" key="1">
    <citation type="submission" date="2016-10" db="EMBL/GenBank/DDBJ databases">
        <title>Paenibacillus species isolates.</title>
        <authorList>
            <person name="Beno S.M."/>
        </authorList>
    </citation>
    <scope>NUCLEOTIDE SEQUENCE [LARGE SCALE GENOMIC DNA]</scope>
    <source>
        <strain evidence="17 18">FSL H7-0710</strain>
    </source>
</reference>
<dbReference type="GO" id="GO:0005886">
    <property type="term" value="C:plasma membrane"/>
    <property type="evidence" value="ECO:0007669"/>
    <property type="project" value="UniProtKB-SubCell"/>
</dbReference>
<dbReference type="SUPFAM" id="SSF55874">
    <property type="entry name" value="ATPase domain of HSP90 chaperone/DNA topoisomerase II/histidine kinase"/>
    <property type="match status" value="1"/>
</dbReference>
<feature type="domain" description="Histidine kinase" evidence="15">
    <location>
        <begin position="331"/>
        <end position="523"/>
    </location>
</feature>
<evidence type="ECO:0000256" key="13">
    <source>
        <dbReference type="ARBA" id="ARBA00023136"/>
    </source>
</evidence>
<sequence>MVIKLMPLKKRRPLNITVQFFTITLIIISSTMIITFFVSYEIAKRQVLDVGGEMFTNTLKDAVGFMDAMNQRVEDGDMKLEDAQDIVRTYLLGPKDHNGLRDISKSKMSTNDYMYIWAIQPNGTMAMHPFNFEGRNMWDLKVDGKYTIRESWANLKKTGRIFREVWQNPGEPVYTFISYQEYYAPWNWVVGAGGREEMIYTRRLETMKYTFLKVTALIFCVAYILIFLFTRRVIFKVNKIGNALNEVGRGNIKQNIHFKVNDEFGVLADNFNNMSKNLQKFLGKKVAVCSINDESEQYLRMLSESESRLRNMMNLNMIRAQEEERKRLARELHDRIGQSLYSVVVAMNLLNREKHLNESTQRYLDDVEAEISRAMSELKSIINGLRPASIEKSGLTPAMTAYIKTYESKWGIQVDFRNHTTNRRYPQEIELAVYRVFQEALLNARKYSKSDKITIDIFDNNDQLDLVIQDFGVGFKVSDKRPGKDGFGLNGMKERILLLEGSFDIESELGMGTQVSVSIPLPAE</sequence>
<dbReference type="SUPFAM" id="SSF158472">
    <property type="entry name" value="HAMP domain-like"/>
    <property type="match status" value="1"/>
</dbReference>
<evidence type="ECO:0000256" key="6">
    <source>
        <dbReference type="ARBA" id="ARBA00022679"/>
    </source>
</evidence>
<evidence type="ECO:0000256" key="2">
    <source>
        <dbReference type="ARBA" id="ARBA00004651"/>
    </source>
</evidence>
<dbReference type="Gene3D" id="3.30.565.10">
    <property type="entry name" value="Histidine kinase-like ATPase, C-terminal domain"/>
    <property type="match status" value="1"/>
</dbReference>
<feature type="domain" description="HAMP" evidence="16">
    <location>
        <begin position="231"/>
        <end position="283"/>
    </location>
</feature>
<keyword evidence="4" id="KW-1003">Cell membrane</keyword>
<dbReference type="Gene3D" id="1.20.5.1930">
    <property type="match status" value="1"/>
</dbReference>
<evidence type="ECO:0000256" key="11">
    <source>
        <dbReference type="ARBA" id="ARBA00022989"/>
    </source>
</evidence>
<dbReference type="SMART" id="SM00387">
    <property type="entry name" value="HATPase_c"/>
    <property type="match status" value="1"/>
</dbReference>
<keyword evidence="6" id="KW-0808">Transferase</keyword>
<evidence type="ECO:0000256" key="14">
    <source>
        <dbReference type="SAM" id="Phobius"/>
    </source>
</evidence>
<evidence type="ECO:0000256" key="1">
    <source>
        <dbReference type="ARBA" id="ARBA00000085"/>
    </source>
</evidence>
<comment type="subcellular location">
    <subcellularLocation>
        <location evidence="2">Cell membrane</location>
        <topology evidence="2">Multi-pass membrane protein</topology>
    </subcellularLocation>
</comment>
<accession>A0A1R0Y052</accession>
<dbReference type="PROSITE" id="PS50885">
    <property type="entry name" value="HAMP"/>
    <property type="match status" value="1"/>
</dbReference>
<keyword evidence="8" id="KW-0547">Nucleotide-binding</keyword>
<dbReference type="InterPro" id="IPR003594">
    <property type="entry name" value="HATPase_dom"/>
</dbReference>
<evidence type="ECO:0000256" key="12">
    <source>
        <dbReference type="ARBA" id="ARBA00023012"/>
    </source>
</evidence>
<keyword evidence="7 14" id="KW-0812">Transmembrane</keyword>
<dbReference type="Pfam" id="PF02518">
    <property type="entry name" value="HATPase_c"/>
    <property type="match status" value="1"/>
</dbReference>
<dbReference type="PROSITE" id="PS50109">
    <property type="entry name" value="HIS_KIN"/>
    <property type="match status" value="1"/>
</dbReference>
<keyword evidence="9" id="KW-0418">Kinase</keyword>
<dbReference type="GO" id="GO:0005524">
    <property type="term" value="F:ATP binding"/>
    <property type="evidence" value="ECO:0007669"/>
    <property type="project" value="UniProtKB-KW"/>
</dbReference>
<dbReference type="InterPro" id="IPR036890">
    <property type="entry name" value="HATPase_C_sf"/>
</dbReference>
<keyword evidence="10" id="KW-0067">ATP-binding</keyword>
<keyword evidence="13 14" id="KW-0472">Membrane</keyword>
<dbReference type="CDD" id="cd16917">
    <property type="entry name" value="HATPase_UhpB-NarQ-NarX-like"/>
    <property type="match status" value="1"/>
</dbReference>
<dbReference type="EC" id="2.7.13.3" evidence="3"/>
<evidence type="ECO:0000256" key="9">
    <source>
        <dbReference type="ARBA" id="ARBA00022777"/>
    </source>
</evidence>
<dbReference type="PANTHER" id="PTHR24421">
    <property type="entry name" value="NITRATE/NITRITE SENSOR PROTEIN NARX-RELATED"/>
    <property type="match status" value="1"/>
</dbReference>
<comment type="catalytic activity">
    <reaction evidence="1">
        <text>ATP + protein L-histidine = ADP + protein N-phospho-L-histidine.</text>
        <dbReference type="EC" id="2.7.13.3"/>
    </reaction>
</comment>
<dbReference type="GO" id="GO:0046983">
    <property type="term" value="F:protein dimerization activity"/>
    <property type="evidence" value="ECO:0007669"/>
    <property type="project" value="InterPro"/>
</dbReference>
<organism evidence="17 18">
    <name type="scientific">Paenibacillus odorifer</name>
    <dbReference type="NCBI Taxonomy" id="189426"/>
    <lineage>
        <taxon>Bacteria</taxon>
        <taxon>Bacillati</taxon>
        <taxon>Bacillota</taxon>
        <taxon>Bacilli</taxon>
        <taxon>Bacillales</taxon>
        <taxon>Paenibacillaceae</taxon>
        <taxon>Paenibacillus</taxon>
    </lineage>
</organism>
<evidence type="ECO:0000259" key="15">
    <source>
        <dbReference type="PROSITE" id="PS50109"/>
    </source>
</evidence>
<dbReference type="InterPro" id="IPR033480">
    <property type="entry name" value="sCache_2"/>
</dbReference>
<dbReference type="InterPro" id="IPR011712">
    <property type="entry name" value="Sig_transdc_His_kin_sub3_dim/P"/>
</dbReference>
<comment type="caution">
    <text evidence="17">The sequence shown here is derived from an EMBL/GenBank/DDBJ whole genome shotgun (WGS) entry which is preliminary data.</text>
</comment>
<gene>
    <name evidence="17" type="ORF">BSK52_12540</name>
</gene>
<dbReference type="SMART" id="SM00304">
    <property type="entry name" value="HAMP"/>
    <property type="match status" value="1"/>
</dbReference>
<dbReference type="Pfam" id="PF07730">
    <property type="entry name" value="HisKA_3"/>
    <property type="match status" value="1"/>
</dbReference>
<evidence type="ECO:0000256" key="4">
    <source>
        <dbReference type="ARBA" id="ARBA00022475"/>
    </source>
</evidence>
<evidence type="ECO:0000256" key="7">
    <source>
        <dbReference type="ARBA" id="ARBA00022692"/>
    </source>
</evidence>
<dbReference type="Gene3D" id="3.30.450.20">
    <property type="entry name" value="PAS domain"/>
    <property type="match status" value="1"/>
</dbReference>
<evidence type="ECO:0000256" key="3">
    <source>
        <dbReference type="ARBA" id="ARBA00012438"/>
    </source>
</evidence>
<evidence type="ECO:0000313" key="18">
    <source>
        <dbReference type="Proteomes" id="UP000187439"/>
    </source>
</evidence>
<dbReference type="Pfam" id="PF00672">
    <property type="entry name" value="HAMP"/>
    <property type="match status" value="1"/>
</dbReference>